<proteinExistence type="predicted"/>
<organism evidence="2 3">
    <name type="scientific">Hyaloscypha variabilis (strain UAMH 11265 / GT02V1 / F)</name>
    <name type="common">Meliniomyces variabilis</name>
    <dbReference type="NCBI Taxonomy" id="1149755"/>
    <lineage>
        <taxon>Eukaryota</taxon>
        <taxon>Fungi</taxon>
        <taxon>Dikarya</taxon>
        <taxon>Ascomycota</taxon>
        <taxon>Pezizomycotina</taxon>
        <taxon>Leotiomycetes</taxon>
        <taxon>Helotiales</taxon>
        <taxon>Hyaloscyphaceae</taxon>
        <taxon>Hyaloscypha</taxon>
        <taxon>Hyaloscypha variabilis</taxon>
    </lineage>
</organism>
<dbReference type="Proteomes" id="UP000235786">
    <property type="component" value="Unassembled WGS sequence"/>
</dbReference>
<protein>
    <recommendedName>
        <fullName evidence="4">Ecp2 effector protein domain-containing protein</fullName>
    </recommendedName>
</protein>
<gene>
    <name evidence="2" type="ORF">L207DRAFT_588908</name>
</gene>
<dbReference type="PANTHER" id="PTHR39603">
    <property type="entry name" value="CYANOVIRIN-N DOMAIN-CONTAINING PROTEIN"/>
    <property type="match status" value="1"/>
</dbReference>
<evidence type="ECO:0000313" key="3">
    <source>
        <dbReference type="Proteomes" id="UP000235786"/>
    </source>
</evidence>
<dbReference type="PANTHER" id="PTHR39603:SF1">
    <property type="entry name" value="CYANOVIRIN-N DOMAIN-CONTAINING PROTEIN"/>
    <property type="match status" value="1"/>
</dbReference>
<dbReference type="OrthoDB" id="2112446at2759"/>
<evidence type="ECO:0000256" key="1">
    <source>
        <dbReference type="SAM" id="SignalP"/>
    </source>
</evidence>
<evidence type="ECO:0000313" key="2">
    <source>
        <dbReference type="EMBL" id="PMD34309.1"/>
    </source>
</evidence>
<dbReference type="EMBL" id="KZ613954">
    <property type="protein sequence ID" value="PMD34309.1"/>
    <property type="molecule type" value="Genomic_DNA"/>
</dbReference>
<name>A0A2J6R733_HYAVF</name>
<dbReference type="AlphaFoldDB" id="A0A2J6R733"/>
<keyword evidence="3" id="KW-1185">Reference proteome</keyword>
<dbReference type="STRING" id="1149755.A0A2J6R733"/>
<reference evidence="2 3" key="1">
    <citation type="submission" date="2016-04" db="EMBL/GenBank/DDBJ databases">
        <title>A degradative enzymes factory behind the ericoid mycorrhizal symbiosis.</title>
        <authorList>
            <consortium name="DOE Joint Genome Institute"/>
            <person name="Martino E."/>
            <person name="Morin E."/>
            <person name="Grelet G."/>
            <person name="Kuo A."/>
            <person name="Kohler A."/>
            <person name="Daghino S."/>
            <person name="Barry K."/>
            <person name="Choi C."/>
            <person name="Cichocki N."/>
            <person name="Clum A."/>
            <person name="Copeland A."/>
            <person name="Hainaut M."/>
            <person name="Haridas S."/>
            <person name="Labutti K."/>
            <person name="Lindquist E."/>
            <person name="Lipzen A."/>
            <person name="Khouja H.-R."/>
            <person name="Murat C."/>
            <person name="Ohm R."/>
            <person name="Olson A."/>
            <person name="Spatafora J."/>
            <person name="Veneault-Fourrey C."/>
            <person name="Henrissat B."/>
            <person name="Grigoriev I."/>
            <person name="Martin F."/>
            <person name="Perotto S."/>
        </authorList>
    </citation>
    <scope>NUCLEOTIDE SEQUENCE [LARGE SCALE GENOMIC DNA]</scope>
    <source>
        <strain evidence="2 3">F</strain>
    </source>
</reference>
<accession>A0A2J6R733</accession>
<feature type="signal peptide" evidence="1">
    <location>
        <begin position="1"/>
        <end position="20"/>
    </location>
</feature>
<keyword evidence="1" id="KW-0732">Signal</keyword>
<feature type="chain" id="PRO_5014380156" description="Ecp2 effector protein domain-containing protein" evidence="1">
    <location>
        <begin position="21"/>
        <end position="178"/>
    </location>
</feature>
<sequence>MVSQGISFLSLLVMATCILAAPKTYPEVIPGPGLPSLASLNLTSAELYEMDCHTILSEFNRREETSILEAQFNLNCDGQKCQATDAVACINYLAKLGSKTCTMNFNNNLHQALLCTSNSARILAHQIEPNQVSSCEDVARGGGKIMDGCTKFGLVSGQDAAWGNGDYIVDIALEGTDE</sequence>
<evidence type="ECO:0008006" key="4">
    <source>
        <dbReference type="Google" id="ProtNLM"/>
    </source>
</evidence>